<dbReference type="EC" id="2.1.1.193" evidence="3 12"/>
<dbReference type="InterPro" id="IPR029028">
    <property type="entry name" value="Alpha/beta_knot_MTases"/>
</dbReference>
<evidence type="ECO:0000256" key="3">
    <source>
        <dbReference type="ARBA" id="ARBA00012328"/>
    </source>
</evidence>
<dbReference type="PANTHER" id="PTHR30027:SF3">
    <property type="entry name" value="16S RRNA (URACIL(1498)-N(3))-METHYLTRANSFERASE"/>
    <property type="match status" value="1"/>
</dbReference>
<comment type="similarity">
    <text evidence="2 12">Belongs to the RNA methyltransferase RsmE family.</text>
</comment>
<dbReference type="SUPFAM" id="SSF88697">
    <property type="entry name" value="PUA domain-like"/>
    <property type="match status" value="1"/>
</dbReference>
<evidence type="ECO:0000256" key="6">
    <source>
        <dbReference type="ARBA" id="ARBA00022552"/>
    </source>
</evidence>
<keyword evidence="6 12" id="KW-0698">rRNA processing</keyword>
<dbReference type="NCBIfam" id="TIGR00046">
    <property type="entry name" value="RsmE family RNA methyltransferase"/>
    <property type="match status" value="1"/>
</dbReference>
<evidence type="ECO:0000256" key="1">
    <source>
        <dbReference type="ARBA" id="ARBA00004496"/>
    </source>
</evidence>
<dbReference type="PIRSF" id="PIRSF015601">
    <property type="entry name" value="MTase_slr0722"/>
    <property type="match status" value="1"/>
</dbReference>
<evidence type="ECO:0000256" key="9">
    <source>
        <dbReference type="ARBA" id="ARBA00022691"/>
    </source>
</evidence>
<evidence type="ECO:0000259" key="13">
    <source>
        <dbReference type="Pfam" id="PF04452"/>
    </source>
</evidence>
<evidence type="ECO:0000256" key="11">
    <source>
        <dbReference type="ARBA" id="ARBA00047944"/>
    </source>
</evidence>
<reference evidence="14 15" key="1">
    <citation type="journal article" date="2014" name="BMC Genomics">
        <title>Comparison of environmental and isolate Sulfobacillus genomes reveals diverse carbon, sulfur, nitrogen, and hydrogen metabolisms.</title>
        <authorList>
            <person name="Justice N.B."/>
            <person name="Norman A."/>
            <person name="Brown C.T."/>
            <person name="Singh A."/>
            <person name="Thomas B.C."/>
            <person name="Banfield J.F."/>
        </authorList>
    </citation>
    <scope>NUCLEOTIDE SEQUENCE [LARGE SCALE GENOMIC DNA]</scope>
    <source>
        <strain evidence="14">AMDSBA3</strain>
    </source>
</reference>
<dbReference type="Pfam" id="PF04452">
    <property type="entry name" value="Methyltrans_RNA"/>
    <property type="match status" value="1"/>
</dbReference>
<dbReference type="InterPro" id="IPR015947">
    <property type="entry name" value="PUA-like_sf"/>
</dbReference>
<dbReference type="EMBL" id="PXYV01000004">
    <property type="protein sequence ID" value="PSR23630.1"/>
    <property type="molecule type" value="Genomic_DNA"/>
</dbReference>
<dbReference type="PANTHER" id="PTHR30027">
    <property type="entry name" value="RIBOSOMAL RNA SMALL SUBUNIT METHYLTRANSFERASE E"/>
    <property type="match status" value="1"/>
</dbReference>
<dbReference type="InterPro" id="IPR046886">
    <property type="entry name" value="RsmE_MTase_dom"/>
</dbReference>
<evidence type="ECO:0000256" key="12">
    <source>
        <dbReference type="PIRNR" id="PIRNR015601"/>
    </source>
</evidence>
<dbReference type="CDD" id="cd18084">
    <property type="entry name" value="RsmE-like"/>
    <property type="match status" value="1"/>
</dbReference>
<proteinExistence type="inferred from homology"/>
<comment type="catalytic activity">
    <reaction evidence="11 12">
        <text>uridine(1498) in 16S rRNA + S-adenosyl-L-methionine = N(3)-methyluridine(1498) in 16S rRNA + S-adenosyl-L-homocysteine + H(+)</text>
        <dbReference type="Rhea" id="RHEA:42920"/>
        <dbReference type="Rhea" id="RHEA-COMP:10283"/>
        <dbReference type="Rhea" id="RHEA-COMP:10284"/>
        <dbReference type="ChEBI" id="CHEBI:15378"/>
        <dbReference type="ChEBI" id="CHEBI:57856"/>
        <dbReference type="ChEBI" id="CHEBI:59789"/>
        <dbReference type="ChEBI" id="CHEBI:65315"/>
        <dbReference type="ChEBI" id="CHEBI:74502"/>
        <dbReference type="EC" id="2.1.1.193"/>
    </reaction>
</comment>
<keyword evidence="7 12" id="KW-0489">Methyltransferase</keyword>
<dbReference type="GO" id="GO:0005737">
    <property type="term" value="C:cytoplasm"/>
    <property type="evidence" value="ECO:0007669"/>
    <property type="project" value="UniProtKB-SubCell"/>
</dbReference>
<evidence type="ECO:0000313" key="15">
    <source>
        <dbReference type="Proteomes" id="UP000241848"/>
    </source>
</evidence>
<dbReference type="Gene3D" id="3.40.1280.10">
    <property type="match status" value="1"/>
</dbReference>
<keyword evidence="9 12" id="KW-0949">S-adenosyl-L-methionine</keyword>
<dbReference type="InterPro" id="IPR006700">
    <property type="entry name" value="RsmE"/>
</dbReference>
<dbReference type="InterPro" id="IPR029026">
    <property type="entry name" value="tRNA_m1G_MTases_N"/>
</dbReference>
<dbReference type="SUPFAM" id="SSF75217">
    <property type="entry name" value="alpha/beta knot"/>
    <property type="match status" value="1"/>
</dbReference>
<evidence type="ECO:0000256" key="10">
    <source>
        <dbReference type="ARBA" id="ARBA00025699"/>
    </source>
</evidence>
<dbReference type="AlphaFoldDB" id="A0A2T2WN20"/>
<dbReference type="Proteomes" id="UP000241848">
    <property type="component" value="Unassembled WGS sequence"/>
</dbReference>
<keyword evidence="5 12" id="KW-0963">Cytoplasm</keyword>
<accession>A0A2T2WN20</accession>
<protein>
    <recommendedName>
        <fullName evidence="4 12">Ribosomal RNA small subunit methyltransferase E</fullName>
        <ecNumber evidence="3 12">2.1.1.193</ecNumber>
    </recommendedName>
</protein>
<evidence type="ECO:0000256" key="8">
    <source>
        <dbReference type="ARBA" id="ARBA00022679"/>
    </source>
</evidence>
<comment type="subcellular location">
    <subcellularLocation>
        <location evidence="1 12">Cytoplasm</location>
    </subcellularLocation>
</comment>
<sequence>MIRLAIEGQGRSSRIYPLAPADWHYVTVVMRRAIGDAIEVMTADGQVWQAQLLDRGVQLQVPLMRHGLPRREITLYQALLKGDHFSAVIDRATQAGVMHFVPVLTERCIVREVTAAKARRWRLVAKEASEQSRRAYIPDVGEMLSLAELRLPPQSEGFVLDPQGEYRRVWLSQSVQPLSLVIGPEGGWSAGELEVLQAGGFDRISLGEGIFRAENAGAFAAILFLQ</sequence>
<name>A0A2T2WN20_9FIRM</name>
<keyword evidence="8 12" id="KW-0808">Transferase</keyword>
<evidence type="ECO:0000256" key="5">
    <source>
        <dbReference type="ARBA" id="ARBA00022490"/>
    </source>
</evidence>
<evidence type="ECO:0000313" key="14">
    <source>
        <dbReference type="EMBL" id="PSR23630.1"/>
    </source>
</evidence>
<comment type="caution">
    <text evidence="14">The sequence shown here is derived from an EMBL/GenBank/DDBJ whole genome shotgun (WGS) entry which is preliminary data.</text>
</comment>
<organism evidence="14 15">
    <name type="scientific">Sulfobacillus acidophilus</name>
    <dbReference type="NCBI Taxonomy" id="53633"/>
    <lineage>
        <taxon>Bacteria</taxon>
        <taxon>Bacillati</taxon>
        <taxon>Bacillota</taxon>
        <taxon>Clostridia</taxon>
        <taxon>Eubacteriales</taxon>
        <taxon>Clostridiales Family XVII. Incertae Sedis</taxon>
        <taxon>Sulfobacillus</taxon>
    </lineage>
</organism>
<evidence type="ECO:0000256" key="7">
    <source>
        <dbReference type="ARBA" id="ARBA00022603"/>
    </source>
</evidence>
<dbReference type="GO" id="GO:0070042">
    <property type="term" value="F:rRNA (uridine-N3-)-methyltransferase activity"/>
    <property type="evidence" value="ECO:0007669"/>
    <property type="project" value="TreeGrafter"/>
</dbReference>
<feature type="domain" description="Ribosomal RNA small subunit methyltransferase E methyltransferase" evidence="13">
    <location>
        <begin position="71"/>
        <end position="222"/>
    </location>
</feature>
<dbReference type="GO" id="GO:0070475">
    <property type="term" value="P:rRNA base methylation"/>
    <property type="evidence" value="ECO:0007669"/>
    <property type="project" value="TreeGrafter"/>
</dbReference>
<evidence type="ECO:0000256" key="2">
    <source>
        <dbReference type="ARBA" id="ARBA00005528"/>
    </source>
</evidence>
<gene>
    <name evidence="14" type="ORF">C7B45_02360</name>
</gene>
<comment type="function">
    <text evidence="10 12">Specifically methylates the N3 position of the uracil ring of uridine 1498 (m3U1498) in 16S rRNA. Acts on the fully assembled 30S ribosomal subunit.</text>
</comment>
<evidence type="ECO:0000256" key="4">
    <source>
        <dbReference type="ARBA" id="ARBA00013673"/>
    </source>
</evidence>